<accession>A0A7J9H0G2</accession>
<dbReference type="Proteomes" id="UP000593560">
    <property type="component" value="Unassembled WGS sequence"/>
</dbReference>
<evidence type="ECO:0000313" key="2">
    <source>
        <dbReference type="Proteomes" id="UP000593560"/>
    </source>
</evidence>
<reference evidence="1 2" key="1">
    <citation type="journal article" date="2019" name="Genome Biol. Evol.">
        <title>Insights into the evolution of the New World diploid cottons (Gossypium, subgenus Houzingenia) based on genome sequencing.</title>
        <authorList>
            <person name="Grover C.E."/>
            <person name="Arick M.A. 2nd"/>
            <person name="Thrash A."/>
            <person name="Conover J.L."/>
            <person name="Sanders W.S."/>
            <person name="Peterson D.G."/>
            <person name="Frelichowski J.E."/>
            <person name="Scheffler J.A."/>
            <person name="Scheffler B.E."/>
            <person name="Wendel J.F."/>
        </authorList>
    </citation>
    <scope>NUCLEOTIDE SEQUENCE [LARGE SCALE GENOMIC DNA]</scope>
    <source>
        <strain evidence="1">0</strain>
        <tissue evidence="1">Leaf</tissue>
    </source>
</reference>
<evidence type="ECO:0000313" key="1">
    <source>
        <dbReference type="EMBL" id="MBA0803333.1"/>
    </source>
</evidence>
<sequence>MSAIVRGAKFLTIQRKCSIFSVYLLQCDWNG</sequence>
<comment type="caution">
    <text evidence="1">The sequence shown here is derived from an EMBL/GenBank/DDBJ whole genome shotgun (WGS) entry which is preliminary data.</text>
</comment>
<name>A0A7J9H0G2_9ROSI</name>
<dbReference type="EMBL" id="JABFAD010000007">
    <property type="protein sequence ID" value="MBA0803333.1"/>
    <property type="molecule type" value="Genomic_DNA"/>
</dbReference>
<protein>
    <submittedName>
        <fullName evidence="1">Uncharacterized protein</fullName>
    </submittedName>
</protein>
<organism evidence="1 2">
    <name type="scientific">Gossypium harknessii</name>
    <dbReference type="NCBI Taxonomy" id="34285"/>
    <lineage>
        <taxon>Eukaryota</taxon>
        <taxon>Viridiplantae</taxon>
        <taxon>Streptophyta</taxon>
        <taxon>Embryophyta</taxon>
        <taxon>Tracheophyta</taxon>
        <taxon>Spermatophyta</taxon>
        <taxon>Magnoliopsida</taxon>
        <taxon>eudicotyledons</taxon>
        <taxon>Gunneridae</taxon>
        <taxon>Pentapetalae</taxon>
        <taxon>rosids</taxon>
        <taxon>malvids</taxon>
        <taxon>Malvales</taxon>
        <taxon>Malvaceae</taxon>
        <taxon>Malvoideae</taxon>
        <taxon>Gossypium</taxon>
    </lineage>
</organism>
<keyword evidence="2" id="KW-1185">Reference proteome</keyword>
<proteinExistence type="predicted"/>
<gene>
    <name evidence="1" type="ORF">Gohar_013559</name>
</gene>
<dbReference type="AlphaFoldDB" id="A0A7J9H0G2"/>